<dbReference type="SMART" id="SM00267">
    <property type="entry name" value="GGDEF"/>
    <property type="match status" value="1"/>
</dbReference>
<dbReference type="GO" id="GO:1902201">
    <property type="term" value="P:negative regulation of bacterial-type flagellum-dependent cell motility"/>
    <property type="evidence" value="ECO:0007669"/>
    <property type="project" value="TreeGrafter"/>
</dbReference>
<feature type="transmembrane region" description="Helical" evidence="4">
    <location>
        <begin position="186"/>
        <end position="207"/>
    </location>
</feature>
<dbReference type="Proteomes" id="UP000004263">
    <property type="component" value="Unassembled WGS sequence"/>
</dbReference>
<dbReference type="HOGENOM" id="CLU_054734_1_0_6"/>
<feature type="transmembrane region" description="Helical" evidence="4">
    <location>
        <begin position="6"/>
        <end position="25"/>
    </location>
</feature>
<dbReference type="EC" id="2.7.7.65" evidence="1"/>
<dbReference type="AlphaFoldDB" id="Q1MZM1"/>
<gene>
    <name evidence="6" type="ORF">RED65_05722</name>
</gene>
<dbReference type="InterPro" id="IPR029787">
    <property type="entry name" value="Nucleotide_cyclase"/>
</dbReference>
<dbReference type="GO" id="GO:0052621">
    <property type="term" value="F:diguanylate cyclase activity"/>
    <property type="evidence" value="ECO:0007669"/>
    <property type="project" value="UniProtKB-EC"/>
</dbReference>
<proteinExistence type="predicted"/>
<feature type="compositionally biased region" description="Basic and acidic residues" evidence="3">
    <location>
        <begin position="340"/>
        <end position="350"/>
    </location>
</feature>
<evidence type="ECO:0000313" key="7">
    <source>
        <dbReference type="Proteomes" id="UP000004263"/>
    </source>
</evidence>
<evidence type="ECO:0000256" key="1">
    <source>
        <dbReference type="ARBA" id="ARBA00012528"/>
    </source>
</evidence>
<evidence type="ECO:0000256" key="2">
    <source>
        <dbReference type="ARBA" id="ARBA00034247"/>
    </source>
</evidence>
<dbReference type="PROSITE" id="PS50887">
    <property type="entry name" value="GGDEF"/>
    <property type="match status" value="1"/>
</dbReference>
<accession>Q1MZM1</accession>
<reference evidence="6 7" key="1">
    <citation type="submission" date="2006-03" db="EMBL/GenBank/DDBJ databases">
        <authorList>
            <person name="Pinhassi J."/>
            <person name="Pedros-Alio C."/>
            <person name="Ferriera S."/>
            <person name="Johnson J."/>
            <person name="Kravitz S."/>
            <person name="Halpern A."/>
            <person name="Remington K."/>
            <person name="Beeson K."/>
            <person name="Tran B."/>
            <person name="Rogers Y.-H."/>
            <person name="Friedman R."/>
            <person name="Venter J.C."/>
        </authorList>
    </citation>
    <scope>NUCLEOTIDE SEQUENCE [LARGE SCALE GENOMIC DNA]</scope>
    <source>
        <strain evidence="6 7">RED65</strain>
    </source>
</reference>
<evidence type="ECO:0000256" key="4">
    <source>
        <dbReference type="SAM" id="Phobius"/>
    </source>
</evidence>
<evidence type="ECO:0000313" key="6">
    <source>
        <dbReference type="EMBL" id="EAT11390.1"/>
    </source>
</evidence>
<dbReference type="Pfam" id="PF00990">
    <property type="entry name" value="GGDEF"/>
    <property type="match status" value="1"/>
</dbReference>
<dbReference type="Gene3D" id="3.30.70.270">
    <property type="match status" value="1"/>
</dbReference>
<feature type="transmembrane region" description="Helical" evidence="4">
    <location>
        <begin position="141"/>
        <end position="157"/>
    </location>
</feature>
<feature type="transmembrane region" description="Helical" evidence="4">
    <location>
        <begin position="164"/>
        <end position="180"/>
    </location>
</feature>
<dbReference type="GO" id="GO:0043709">
    <property type="term" value="P:cell adhesion involved in single-species biofilm formation"/>
    <property type="evidence" value="ECO:0007669"/>
    <property type="project" value="TreeGrafter"/>
</dbReference>
<feature type="transmembrane region" description="Helical" evidence="4">
    <location>
        <begin position="102"/>
        <end position="121"/>
    </location>
</feature>
<dbReference type="InterPro" id="IPR000160">
    <property type="entry name" value="GGDEF_dom"/>
</dbReference>
<organism evidence="6 7">
    <name type="scientific">Bermanella marisrubri</name>
    <dbReference type="NCBI Taxonomy" id="207949"/>
    <lineage>
        <taxon>Bacteria</taxon>
        <taxon>Pseudomonadati</taxon>
        <taxon>Pseudomonadota</taxon>
        <taxon>Gammaproteobacteria</taxon>
        <taxon>Oceanospirillales</taxon>
        <taxon>Oceanospirillaceae</taxon>
        <taxon>Bermanella</taxon>
    </lineage>
</organism>
<keyword evidence="6" id="KW-0418">Kinase</keyword>
<keyword evidence="6" id="KW-0808">Transferase</keyword>
<dbReference type="SUPFAM" id="SSF55073">
    <property type="entry name" value="Nucleotide cyclase"/>
    <property type="match status" value="1"/>
</dbReference>
<evidence type="ECO:0000256" key="3">
    <source>
        <dbReference type="SAM" id="MobiDB-lite"/>
    </source>
</evidence>
<comment type="catalytic activity">
    <reaction evidence="2">
        <text>2 GTP = 3',3'-c-di-GMP + 2 diphosphate</text>
        <dbReference type="Rhea" id="RHEA:24898"/>
        <dbReference type="ChEBI" id="CHEBI:33019"/>
        <dbReference type="ChEBI" id="CHEBI:37565"/>
        <dbReference type="ChEBI" id="CHEBI:58805"/>
        <dbReference type="EC" id="2.7.7.65"/>
    </reaction>
</comment>
<feature type="transmembrane region" description="Helical" evidence="4">
    <location>
        <begin position="46"/>
        <end position="66"/>
    </location>
</feature>
<feature type="region of interest" description="Disordered" evidence="3">
    <location>
        <begin position="311"/>
        <end position="350"/>
    </location>
</feature>
<keyword evidence="4" id="KW-1133">Transmembrane helix</keyword>
<dbReference type="InterPro" id="IPR043128">
    <property type="entry name" value="Rev_trsase/Diguanyl_cyclase"/>
</dbReference>
<dbReference type="InterPro" id="IPR050469">
    <property type="entry name" value="Diguanylate_Cyclase"/>
</dbReference>
<keyword evidence="4" id="KW-0472">Membrane</keyword>
<dbReference type="STRING" id="207949.RED65_05722"/>
<dbReference type="NCBIfam" id="TIGR00254">
    <property type="entry name" value="GGDEF"/>
    <property type="match status" value="1"/>
</dbReference>
<sequence>MKLRLYAMNTGLPLLALLALGYLPLKSLVLPDYLVLGLILFTLGRAFLLLHQQAFFAMLPFFFFSLPKGILPFTLDVYHPYVPLLVSSYLLVVNLQTGQKPWWSWLHCLNWLLLGCVLYAASHLLPVYDDWHPWVQHPPEWLFIAIAIVPLFFAWWWRRLGRFAAYWPMLMMIPVAYDWAPQSYIFLWMSLACLFSLTLDSYFMAFVDELTGIAGRRALEFKLKTLPKHYYLAMLDVDHFKKFNDTHGHQVGDDVLRTVAKLISQTRQAKAYRYGGEEFALVFKNGAVSEIVACLEETRKAIAEYPLYPKSRKRDKNSRGKGSQRKPLHITVSFGLAQQHKGESHPQVIERADKALYQAKKKGRNRIEKAK</sequence>
<keyword evidence="7" id="KW-1185">Reference proteome</keyword>
<dbReference type="GO" id="GO:0016301">
    <property type="term" value="F:kinase activity"/>
    <property type="evidence" value="ECO:0007669"/>
    <property type="project" value="UniProtKB-KW"/>
</dbReference>
<evidence type="ECO:0000259" key="5">
    <source>
        <dbReference type="PROSITE" id="PS50887"/>
    </source>
</evidence>
<dbReference type="CDD" id="cd01949">
    <property type="entry name" value="GGDEF"/>
    <property type="match status" value="1"/>
</dbReference>
<dbReference type="RefSeq" id="WP_007016609.1">
    <property type="nucleotide sequence ID" value="NZ_AAQH01000018.1"/>
</dbReference>
<feature type="domain" description="GGDEF" evidence="5">
    <location>
        <begin position="228"/>
        <end position="371"/>
    </location>
</feature>
<feature type="transmembrane region" description="Helical" evidence="4">
    <location>
        <begin position="78"/>
        <end position="95"/>
    </location>
</feature>
<comment type="caution">
    <text evidence="6">The sequence shown here is derived from an EMBL/GenBank/DDBJ whole genome shotgun (WGS) entry which is preliminary data.</text>
</comment>
<dbReference type="PANTHER" id="PTHR45138">
    <property type="entry name" value="REGULATORY COMPONENTS OF SENSORY TRANSDUCTION SYSTEM"/>
    <property type="match status" value="1"/>
</dbReference>
<dbReference type="GO" id="GO:0005886">
    <property type="term" value="C:plasma membrane"/>
    <property type="evidence" value="ECO:0007669"/>
    <property type="project" value="TreeGrafter"/>
</dbReference>
<protein>
    <recommendedName>
        <fullName evidence="1">diguanylate cyclase</fullName>
        <ecNumber evidence="1">2.7.7.65</ecNumber>
    </recommendedName>
</protein>
<dbReference type="PANTHER" id="PTHR45138:SF9">
    <property type="entry name" value="DIGUANYLATE CYCLASE DGCM-RELATED"/>
    <property type="match status" value="1"/>
</dbReference>
<name>Q1MZM1_9GAMM</name>
<keyword evidence="4" id="KW-0812">Transmembrane</keyword>
<dbReference type="EMBL" id="AAQH01000018">
    <property type="protein sequence ID" value="EAT11390.1"/>
    <property type="molecule type" value="Genomic_DNA"/>
</dbReference>
<dbReference type="OrthoDB" id="9812260at2"/>